<dbReference type="OrthoDB" id="8701624at2"/>
<dbReference type="Pfam" id="PF04402">
    <property type="entry name" value="SIMPL"/>
    <property type="match status" value="1"/>
</dbReference>
<dbReference type="RefSeq" id="WP_133329020.1">
    <property type="nucleotide sequence ID" value="NZ_SMYL01000006.1"/>
</dbReference>
<comment type="caution">
    <text evidence="2">The sequence shown here is derived from an EMBL/GenBank/DDBJ whole genome shotgun (WGS) entry which is preliminary data.</text>
</comment>
<evidence type="ECO:0000313" key="2">
    <source>
        <dbReference type="EMBL" id="TDK65247.1"/>
    </source>
</evidence>
<dbReference type="PANTHER" id="PTHR34387">
    <property type="entry name" value="SLR1258 PROTEIN"/>
    <property type="match status" value="1"/>
</dbReference>
<feature type="chain" id="PRO_5020258998" evidence="1">
    <location>
        <begin position="27"/>
        <end position="245"/>
    </location>
</feature>
<keyword evidence="3" id="KW-1185">Reference proteome</keyword>
<dbReference type="PANTHER" id="PTHR34387:SF2">
    <property type="entry name" value="SLR1258 PROTEIN"/>
    <property type="match status" value="1"/>
</dbReference>
<dbReference type="EMBL" id="SMYL01000006">
    <property type="protein sequence ID" value="TDK65247.1"/>
    <property type="molecule type" value="Genomic_DNA"/>
</dbReference>
<sequence>MIPTLVQRLLTPIVFIAFSCATNLSAASQLPDYPFIHVTGNADVYVQPDLGQISFEITTSSDQAEQATEQAAAINAEIVALLEQLQIPLTDLTIYAVQKKSRTMEAIDGKPARVIVEVKQGMQIDVHDLSKWELLTPPLLAKENLGNFDATFDYTKRKQAREDLIVEAINHAKQNGTIIAESFGRHLGAVAAVSSGRLMNLGAELNLVSNPYFDDAPRRENSIRNFSSPAAIKIVQSVDVIFKIK</sequence>
<gene>
    <name evidence="2" type="ORF">E2I14_12540</name>
</gene>
<organism evidence="2 3">
    <name type="scientific">Sapientia aquatica</name>
    <dbReference type="NCBI Taxonomy" id="1549640"/>
    <lineage>
        <taxon>Bacteria</taxon>
        <taxon>Pseudomonadati</taxon>
        <taxon>Pseudomonadota</taxon>
        <taxon>Betaproteobacteria</taxon>
        <taxon>Burkholderiales</taxon>
        <taxon>Oxalobacteraceae</taxon>
        <taxon>Sapientia</taxon>
    </lineage>
</organism>
<feature type="signal peptide" evidence="1">
    <location>
        <begin position="1"/>
        <end position="26"/>
    </location>
</feature>
<proteinExistence type="predicted"/>
<dbReference type="AlphaFoldDB" id="A0A4R5W0B8"/>
<dbReference type="InterPro" id="IPR052022">
    <property type="entry name" value="26kDa_periplasmic_antigen"/>
</dbReference>
<evidence type="ECO:0000313" key="3">
    <source>
        <dbReference type="Proteomes" id="UP000294829"/>
    </source>
</evidence>
<dbReference type="GO" id="GO:0006974">
    <property type="term" value="P:DNA damage response"/>
    <property type="evidence" value="ECO:0007669"/>
    <property type="project" value="TreeGrafter"/>
</dbReference>
<dbReference type="Proteomes" id="UP000294829">
    <property type="component" value="Unassembled WGS sequence"/>
</dbReference>
<dbReference type="InterPro" id="IPR007497">
    <property type="entry name" value="SIMPL/DUF541"/>
</dbReference>
<evidence type="ECO:0000256" key="1">
    <source>
        <dbReference type="SAM" id="SignalP"/>
    </source>
</evidence>
<dbReference type="Gene3D" id="3.30.70.2970">
    <property type="entry name" value="Protein of unknown function (DUF541), domain 2"/>
    <property type="match status" value="1"/>
</dbReference>
<name>A0A4R5W0B8_9BURK</name>
<keyword evidence="1" id="KW-0732">Signal</keyword>
<dbReference type="Gene3D" id="3.30.110.170">
    <property type="entry name" value="Protein of unknown function (DUF541), domain 1"/>
    <property type="match status" value="1"/>
</dbReference>
<reference evidence="2 3" key="1">
    <citation type="submission" date="2019-03" db="EMBL/GenBank/DDBJ databases">
        <title>Sapientia aquatica gen. nov., sp. nov., isolated from a crater lake.</title>
        <authorList>
            <person name="Felfoldi T."/>
            <person name="Szabo A."/>
            <person name="Toth E."/>
            <person name="Schumann P."/>
            <person name="Keki Z."/>
            <person name="Marialigeti K."/>
            <person name="Mathe I."/>
        </authorList>
    </citation>
    <scope>NUCLEOTIDE SEQUENCE [LARGE SCALE GENOMIC DNA]</scope>
    <source>
        <strain evidence="2 3">SA-152</strain>
    </source>
</reference>
<protein>
    <submittedName>
        <fullName evidence="2">DUF541 domain-containing protein</fullName>
    </submittedName>
</protein>
<accession>A0A4R5W0B8</accession>